<accession>A0ABW2JBU8</accession>
<dbReference type="InterPro" id="IPR000595">
    <property type="entry name" value="cNMP-bd_dom"/>
</dbReference>
<evidence type="ECO:0000313" key="3">
    <source>
        <dbReference type="Proteomes" id="UP001596523"/>
    </source>
</evidence>
<evidence type="ECO:0000313" key="2">
    <source>
        <dbReference type="EMBL" id="MFC7303484.1"/>
    </source>
</evidence>
<dbReference type="InterPro" id="IPR014710">
    <property type="entry name" value="RmlC-like_jellyroll"/>
</dbReference>
<organism evidence="2 3">
    <name type="scientific">Streptomyces monticola</name>
    <dbReference type="NCBI Taxonomy" id="2666263"/>
    <lineage>
        <taxon>Bacteria</taxon>
        <taxon>Bacillati</taxon>
        <taxon>Actinomycetota</taxon>
        <taxon>Actinomycetes</taxon>
        <taxon>Kitasatosporales</taxon>
        <taxon>Streptomycetaceae</taxon>
        <taxon>Streptomyces</taxon>
    </lineage>
</organism>
<dbReference type="Proteomes" id="UP001596523">
    <property type="component" value="Unassembled WGS sequence"/>
</dbReference>
<dbReference type="SUPFAM" id="SSF51206">
    <property type="entry name" value="cAMP-binding domain-like"/>
    <property type="match status" value="1"/>
</dbReference>
<dbReference type="RefSeq" id="WP_381826629.1">
    <property type="nucleotide sequence ID" value="NZ_JBHTCF010000001.1"/>
</dbReference>
<reference evidence="3" key="1">
    <citation type="journal article" date="2019" name="Int. J. Syst. Evol. Microbiol.">
        <title>The Global Catalogue of Microorganisms (GCM) 10K type strain sequencing project: providing services to taxonomists for standard genome sequencing and annotation.</title>
        <authorList>
            <consortium name="The Broad Institute Genomics Platform"/>
            <consortium name="The Broad Institute Genome Sequencing Center for Infectious Disease"/>
            <person name="Wu L."/>
            <person name="Ma J."/>
        </authorList>
    </citation>
    <scope>NUCLEOTIDE SEQUENCE [LARGE SCALE GENOMIC DNA]</scope>
    <source>
        <strain evidence="3">SYNS20</strain>
    </source>
</reference>
<name>A0ABW2JBU8_9ACTN</name>
<dbReference type="Pfam" id="PF00027">
    <property type="entry name" value="cNMP_binding"/>
    <property type="match status" value="1"/>
</dbReference>
<proteinExistence type="predicted"/>
<dbReference type="Gene3D" id="2.60.120.10">
    <property type="entry name" value="Jelly Rolls"/>
    <property type="match status" value="1"/>
</dbReference>
<dbReference type="PROSITE" id="PS50042">
    <property type="entry name" value="CNMP_BINDING_3"/>
    <property type="match status" value="1"/>
</dbReference>
<sequence length="153" mass="16915">MITSTPRMIEALAAVHRARLLGIGREVMFPAGRRLFDEGGHADRFWIVRSGTVALDVYVPGRRSPVVDTVGFGELVGWSWLFPPFVWQLGAETASPVGAHEFDAAAVRQLCETDAEFGRVVARWVGQVLAHRLHTTRTRLLDLYAPHGSGDPR</sequence>
<comment type="caution">
    <text evidence="2">The sequence shown here is derived from an EMBL/GenBank/DDBJ whole genome shotgun (WGS) entry which is preliminary data.</text>
</comment>
<dbReference type="CDD" id="cd00038">
    <property type="entry name" value="CAP_ED"/>
    <property type="match status" value="1"/>
</dbReference>
<dbReference type="InterPro" id="IPR018490">
    <property type="entry name" value="cNMP-bd_dom_sf"/>
</dbReference>
<gene>
    <name evidence="2" type="ORF">ACFQVC_04545</name>
</gene>
<dbReference type="EMBL" id="JBHTCF010000001">
    <property type="protein sequence ID" value="MFC7303484.1"/>
    <property type="molecule type" value="Genomic_DNA"/>
</dbReference>
<protein>
    <submittedName>
        <fullName evidence="2">Crp/Fnr family transcriptional regulator</fullName>
    </submittedName>
</protein>
<evidence type="ECO:0000259" key="1">
    <source>
        <dbReference type="PROSITE" id="PS50042"/>
    </source>
</evidence>
<feature type="domain" description="Cyclic nucleotide-binding" evidence="1">
    <location>
        <begin position="8"/>
        <end position="77"/>
    </location>
</feature>
<keyword evidence="3" id="KW-1185">Reference proteome</keyword>